<reference evidence="2 3" key="1">
    <citation type="submission" date="2022-10" db="EMBL/GenBank/DDBJ databases">
        <title>Sinirhodobacter sp. nov., isolated from ocean surface sediments.</title>
        <authorList>
            <person name="He W."/>
            <person name="Wang L."/>
            <person name="Zhang D.-F."/>
        </authorList>
    </citation>
    <scope>NUCLEOTIDE SEQUENCE [LARGE SCALE GENOMIC DNA]</scope>
    <source>
        <strain evidence="2 3">WL0115</strain>
    </source>
</reference>
<comment type="caution">
    <text evidence="2">The sequence shown here is derived from an EMBL/GenBank/DDBJ whole genome shotgun (WGS) entry which is preliminary data.</text>
</comment>
<dbReference type="EMBL" id="JAOWKW010000008">
    <property type="protein sequence ID" value="MCV2879309.1"/>
    <property type="molecule type" value="Genomic_DNA"/>
</dbReference>
<keyword evidence="3" id="KW-1185">Reference proteome</keyword>
<gene>
    <name evidence="2" type="ORF">OE699_10620</name>
</gene>
<evidence type="ECO:0000313" key="3">
    <source>
        <dbReference type="Proteomes" id="UP001526166"/>
    </source>
</evidence>
<proteinExistence type="predicted"/>
<feature type="region of interest" description="Disordered" evidence="1">
    <location>
        <begin position="145"/>
        <end position="176"/>
    </location>
</feature>
<sequence length="176" mass="19548">MPDHATSTAHAVQVSTSQLAEFFVCSNEMARQIMRRVDIPKRGGGYSRQRLWRALGFLGPFPVDDDPLWQPLADVATVAKIAMVSEKTVGRMFDGRHADKTFENHLWLGPRKRLIFPFELQAWLTGSTPRFQRPVERIHAGLRPGASSAGISAQKPSRAGRNVRPTASLFLSPKSA</sequence>
<dbReference type="Proteomes" id="UP001526166">
    <property type="component" value="Unassembled WGS sequence"/>
</dbReference>
<evidence type="ECO:0000313" key="2">
    <source>
        <dbReference type="EMBL" id="MCV2879309.1"/>
    </source>
</evidence>
<evidence type="ECO:0000256" key="1">
    <source>
        <dbReference type="SAM" id="MobiDB-lite"/>
    </source>
</evidence>
<accession>A0ABT3A0S0</accession>
<protein>
    <submittedName>
        <fullName evidence="2">Uncharacterized protein</fullName>
    </submittedName>
</protein>
<organism evidence="2 3">
    <name type="scientific">Sedimentimonas flavescens</name>
    <dbReference type="NCBI Taxonomy" id="2851012"/>
    <lineage>
        <taxon>Bacteria</taxon>
        <taxon>Pseudomonadati</taxon>
        <taxon>Pseudomonadota</taxon>
        <taxon>Alphaproteobacteria</taxon>
        <taxon>Rhodobacterales</taxon>
        <taxon>Rhodobacter group</taxon>
        <taxon>Sedimentimonas</taxon>
    </lineage>
</organism>
<dbReference type="RefSeq" id="WP_263847983.1">
    <property type="nucleotide sequence ID" value="NZ_JAOWKW010000008.1"/>
</dbReference>
<name>A0ABT3A0S0_9RHOB</name>